<sequence>MTNQEGGPTVDKVQQFLNALPTTIRPIVVSLLAAGGGAQLAALIAEYGPVDAASMVVAIFTAVGGLAAGAFGWLAAK</sequence>
<dbReference type="RefSeq" id="WP_047321251.1">
    <property type="nucleotide sequence ID" value="NZ_LDPO01000027.1"/>
</dbReference>
<keyword evidence="3" id="KW-1185">Reference proteome</keyword>
<dbReference type="Proteomes" id="UP000036464">
    <property type="component" value="Unassembled WGS sequence"/>
</dbReference>
<evidence type="ECO:0000313" key="2">
    <source>
        <dbReference type="EMBL" id="KLO25913.1"/>
    </source>
</evidence>
<accession>A0ABR5FA45</accession>
<evidence type="ECO:0000256" key="1">
    <source>
        <dbReference type="SAM" id="Phobius"/>
    </source>
</evidence>
<organism evidence="2 3">
    <name type="scientific">Mycolicibacter heraklionensis</name>
    <dbReference type="NCBI Taxonomy" id="512402"/>
    <lineage>
        <taxon>Bacteria</taxon>
        <taxon>Bacillati</taxon>
        <taxon>Actinomycetota</taxon>
        <taxon>Actinomycetes</taxon>
        <taxon>Mycobacteriales</taxon>
        <taxon>Mycobacteriaceae</taxon>
        <taxon>Mycolicibacter</taxon>
    </lineage>
</organism>
<dbReference type="EMBL" id="LDPO01000027">
    <property type="protein sequence ID" value="KLO25913.1"/>
    <property type="molecule type" value="Genomic_DNA"/>
</dbReference>
<evidence type="ECO:0000313" key="3">
    <source>
        <dbReference type="Proteomes" id="UP000036464"/>
    </source>
</evidence>
<reference evidence="2 3" key="1">
    <citation type="submission" date="2015-05" db="EMBL/GenBank/DDBJ databases">
        <title>Genome sequence of Mycobacterium heraklionense Davo strain.</title>
        <authorList>
            <person name="Greninger A.L."/>
            <person name="Cunningham G."/>
            <person name="Miller S."/>
        </authorList>
    </citation>
    <scope>NUCLEOTIDE SEQUENCE [LARGE SCALE GENOMIC DNA]</scope>
    <source>
        <strain evidence="2 3">Davo</strain>
    </source>
</reference>
<feature type="transmembrane region" description="Helical" evidence="1">
    <location>
        <begin position="27"/>
        <end position="45"/>
    </location>
</feature>
<proteinExistence type="predicted"/>
<comment type="caution">
    <text evidence="2">The sequence shown here is derived from an EMBL/GenBank/DDBJ whole genome shotgun (WGS) entry which is preliminary data.</text>
</comment>
<keyword evidence="1" id="KW-0472">Membrane</keyword>
<gene>
    <name evidence="2" type="ORF">ABW16_21635</name>
</gene>
<protein>
    <recommendedName>
        <fullName evidence="4">Holin</fullName>
    </recommendedName>
</protein>
<keyword evidence="1" id="KW-0812">Transmembrane</keyword>
<evidence type="ECO:0008006" key="4">
    <source>
        <dbReference type="Google" id="ProtNLM"/>
    </source>
</evidence>
<name>A0ABR5FA45_9MYCO</name>
<feature type="transmembrane region" description="Helical" evidence="1">
    <location>
        <begin position="52"/>
        <end position="76"/>
    </location>
</feature>
<keyword evidence="1" id="KW-1133">Transmembrane helix</keyword>